<accession>A0A073IEL5</accession>
<evidence type="ECO:0008006" key="4">
    <source>
        <dbReference type="Google" id="ProtNLM"/>
    </source>
</evidence>
<comment type="caution">
    <text evidence="2">The sequence shown here is derived from an EMBL/GenBank/DDBJ whole genome shotgun (WGS) entry which is preliminary data.</text>
</comment>
<gene>
    <name evidence="2" type="ORF">DSW25_14250</name>
</gene>
<keyword evidence="3" id="KW-1185">Reference proteome</keyword>
<dbReference type="EMBL" id="JAMC01000005">
    <property type="protein sequence ID" value="KEJ88803.1"/>
    <property type="molecule type" value="Genomic_DNA"/>
</dbReference>
<feature type="transmembrane region" description="Helical" evidence="1">
    <location>
        <begin position="12"/>
        <end position="33"/>
    </location>
</feature>
<reference evidence="2 3" key="1">
    <citation type="submission" date="2014-01" db="EMBL/GenBank/DDBJ databases">
        <title>Sulfitobacter donghicola JCM 14565 Genome Sequencing.</title>
        <authorList>
            <person name="Lai Q."/>
            <person name="Hong Z."/>
        </authorList>
    </citation>
    <scope>NUCLEOTIDE SEQUENCE [LARGE SCALE GENOMIC DNA]</scope>
    <source>
        <strain evidence="2 3">JCM 14565</strain>
    </source>
</reference>
<dbReference type="STRING" id="1300350.Z948_2328"/>
<name>A0A073IEL5_9RHOB</name>
<evidence type="ECO:0000313" key="2">
    <source>
        <dbReference type="EMBL" id="KEJ88803.1"/>
    </source>
</evidence>
<proteinExistence type="predicted"/>
<dbReference type="eggNOG" id="COG4093">
    <property type="taxonomic scope" value="Bacteria"/>
</dbReference>
<dbReference type="InterPro" id="IPR018666">
    <property type="entry name" value="DUF2125"/>
</dbReference>
<protein>
    <recommendedName>
        <fullName evidence="4">DUF2125 domain-containing protein</fullName>
    </recommendedName>
</protein>
<sequence length="345" mass="37136">MGTRMKRGAMPMGRLAIKIVTFLAVVLGAWWWVATNGLVAGMNAWLEDRRSEGLQIEVADISRHGFPLKIASSLTDMQLTDPQTASRVDIPKVTVSTPIYWPGDATITLPATPITFASPHATLTFSSSGATAAMRLHPGTALQLEALKAESSQVSLDLVEGRVLAIEDIQIDVLQTTDEQTYDIDLTADGFAPGSIIRQSLGLPVSWPAAFETLVADMTVTFDRPWDKSALEHTRPQPTAIKIDQINAAWADLNIFASADLQVAQGGIPSGTFTLKAQNWQRMLDVATTSGAMNADMRAQAESILGLLAGLSGNADTLDVEITIDQGRMRMGFVPLGNAPRIILR</sequence>
<dbReference type="Pfam" id="PF09898">
    <property type="entry name" value="DUF2125"/>
    <property type="match status" value="1"/>
</dbReference>
<organism evidence="2 3">
    <name type="scientific">Sulfitobacter donghicola DSW-25 = KCTC 12864 = JCM 14565</name>
    <dbReference type="NCBI Taxonomy" id="1300350"/>
    <lineage>
        <taxon>Bacteria</taxon>
        <taxon>Pseudomonadati</taxon>
        <taxon>Pseudomonadota</taxon>
        <taxon>Alphaproteobacteria</taxon>
        <taxon>Rhodobacterales</taxon>
        <taxon>Roseobacteraceae</taxon>
        <taxon>Sulfitobacter</taxon>
    </lineage>
</organism>
<dbReference type="AlphaFoldDB" id="A0A073IEL5"/>
<dbReference type="Proteomes" id="UP000027734">
    <property type="component" value="Unassembled WGS sequence"/>
</dbReference>
<evidence type="ECO:0000313" key="3">
    <source>
        <dbReference type="Proteomes" id="UP000027734"/>
    </source>
</evidence>
<evidence type="ECO:0000256" key="1">
    <source>
        <dbReference type="SAM" id="Phobius"/>
    </source>
</evidence>
<keyword evidence="1" id="KW-0472">Membrane</keyword>
<keyword evidence="1" id="KW-0812">Transmembrane</keyword>
<keyword evidence="1" id="KW-1133">Transmembrane helix</keyword>